<keyword evidence="9" id="KW-1185">Reference proteome</keyword>
<evidence type="ECO:0000313" key="9">
    <source>
        <dbReference type="Proteomes" id="UP000182987"/>
    </source>
</evidence>
<dbReference type="InterPro" id="IPR050189">
    <property type="entry name" value="MFS_Efflux_Transporters"/>
</dbReference>
<keyword evidence="4 6" id="KW-1133">Transmembrane helix</keyword>
<feature type="transmembrane region" description="Helical" evidence="6">
    <location>
        <begin position="263"/>
        <end position="280"/>
    </location>
</feature>
<keyword evidence="2" id="KW-1003">Cell membrane</keyword>
<evidence type="ECO:0000313" key="8">
    <source>
        <dbReference type="EMBL" id="APG05459.1"/>
    </source>
</evidence>
<organism evidence="8 9">
    <name type="scientific">Luteibacter rhizovicinus DSM 16549</name>
    <dbReference type="NCBI Taxonomy" id="1440763"/>
    <lineage>
        <taxon>Bacteria</taxon>
        <taxon>Pseudomonadati</taxon>
        <taxon>Pseudomonadota</taxon>
        <taxon>Gammaproteobacteria</taxon>
        <taxon>Lysobacterales</taxon>
        <taxon>Rhodanobacteraceae</taxon>
        <taxon>Luteibacter</taxon>
    </lineage>
</organism>
<dbReference type="EMBL" id="CP017480">
    <property type="protein sequence ID" value="APG05459.1"/>
    <property type="molecule type" value="Genomic_DNA"/>
</dbReference>
<dbReference type="PROSITE" id="PS50850">
    <property type="entry name" value="MFS"/>
    <property type="match status" value="1"/>
</dbReference>
<protein>
    <recommendedName>
        <fullName evidence="7">Major facilitator superfamily (MFS) profile domain-containing protein</fullName>
    </recommendedName>
</protein>
<dbReference type="Proteomes" id="UP000182987">
    <property type="component" value="Chromosome"/>
</dbReference>
<gene>
    <name evidence="8" type="ORF">BJI69_17135</name>
</gene>
<evidence type="ECO:0000256" key="5">
    <source>
        <dbReference type="ARBA" id="ARBA00023136"/>
    </source>
</evidence>
<dbReference type="Pfam" id="PF07690">
    <property type="entry name" value="MFS_1"/>
    <property type="match status" value="1"/>
</dbReference>
<evidence type="ECO:0000256" key="1">
    <source>
        <dbReference type="ARBA" id="ARBA00004651"/>
    </source>
</evidence>
<dbReference type="SUPFAM" id="SSF103473">
    <property type="entry name" value="MFS general substrate transporter"/>
    <property type="match status" value="1"/>
</dbReference>
<feature type="transmembrane region" description="Helical" evidence="6">
    <location>
        <begin position="150"/>
        <end position="174"/>
    </location>
</feature>
<evidence type="ECO:0000256" key="3">
    <source>
        <dbReference type="ARBA" id="ARBA00022692"/>
    </source>
</evidence>
<evidence type="ECO:0000259" key="7">
    <source>
        <dbReference type="PROSITE" id="PS50850"/>
    </source>
</evidence>
<dbReference type="InterPro" id="IPR011701">
    <property type="entry name" value="MFS"/>
</dbReference>
<feature type="transmembrane region" description="Helical" evidence="6">
    <location>
        <begin position="123"/>
        <end position="144"/>
    </location>
</feature>
<dbReference type="GO" id="GO:0022857">
    <property type="term" value="F:transmembrane transporter activity"/>
    <property type="evidence" value="ECO:0007669"/>
    <property type="project" value="InterPro"/>
</dbReference>
<feature type="domain" description="Major facilitator superfamily (MFS) profile" evidence="7">
    <location>
        <begin position="1"/>
        <end position="378"/>
    </location>
</feature>
<dbReference type="Gene3D" id="1.20.1250.20">
    <property type="entry name" value="MFS general substrate transporter like domains"/>
    <property type="match status" value="1"/>
</dbReference>
<keyword evidence="3 6" id="KW-0812">Transmembrane</keyword>
<feature type="transmembrane region" description="Helical" evidence="6">
    <location>
        <begin position="230"/>
        <end position="251"/>
    </location>
</feature>
<dbReference type="PANTHER" id="PTHR43124:SF10">
    <property type="entry name" value="PURINE EFFLUX PUMP PBUE"/>
    <property type="match status" value="1"/>
</dbReference>
<dbReference type="CDD" id="cd17324">
    <property type="entry name" value="MFS_NepI_like"/>
    <property type="match status" value="1"/>
</dbReference>
<proteinExistence type="predicted"/>
<dbReference type="AlphaFoldDB" id="A0A1L3EWN1"/>
<reference evidence="9" key="1">
    <citation type="submission" date="2016-09" db="EMBL/GenBank/DDBJ databases">
        <authorList>
            <person name="Lysoe E."/>
        </authorList>
    </citation>
    <scope>NUCLEOTIDE SEQUENCE [LARGE SCALE GENOMIC DNA]</scope>
    <source>
        <strain evidence="9">LJ96T</strain>
    </source>
</reference>
<evidence type="ECO:0000256" key="4">
    <source>
        <dbReference type="ARBA" id="ARBA00022989"/>
    </source>
</evidence>
<dbReference type="PANTHER" id="PTHR43124">
    <property type="entry name" value="PURINE EFFLUX PUMP PBUE"/>
    <property type="match status" value="1"/>
</dbReference>
<comment type="subcellular location">
    <subcellularLocation>
        <location evidence="1">Cell membrane</location>
        <topology evidence="1">Multi-pass membrane protein</topology>
    </subcellularLocation>
</comment>
<evidence type="ECO:0000256" key="6">
    <source>
        <dbReference type="SAM" id="Phobius"/>
    </source>
</evidence>
<feature type="transmembrane region" description="Helical" evidence="6">
    <location>
        <begin position="95"/>
        <end position="116"/>
    </location>
</feature>
<evidence type="ECO:0000256" key="2">
    <source>
        <dbReference type="ARBA" id="ARBA00022475"/>
    </source>
</evidence>
<accession>A0A1L3EWN1</accession>
<dbReference type="KEGG" id="lrz:BJI69_17135"/>
<feature type="transmembrane region" description="Helical" evidence="6">
    <location>
        <begin position="39"/>
        <end position="59"/>
    </location>
</feature>
<dbReference type="InterPro" id="IPR020846">
    <property type="entry name" value="MFS_dom"/>
</dbReference>
<sequence>MLRVLSMCNFALGSASLAIVGAQASMVSGGMTVAQAAELVAVFALTFSLGAPLAQVFVGHRRRRDVLIGGLLILALGSVLCAVAPSYGWLLAARVLAGLGATVVGPMASSIGAGIVPPERQGHALAVVFSGIAIASVLSVPLAISASAALGWRVVFVGLAVLAGAAALLVWLTVDDQSRGIRLDLRRLLKALTHPATGTGLAVIFFQVSAYFVTYTLITALLRDRFGADTATASGIMFGFGILGVAGNWLAQRLALRFGANRLLYAAMGTMLPVFLALAVVPAYWWAPVLPLLAWALAQDVFYPSQQRRVVELEPEIRGLVLALNSSGLFAGIALGSFLGGRVAQASGVATLPVISLLLTALALTALTISRLAARKHAHQLRSMRAA</sequence>
<dbReference type="InterPro" id="IPR036259">
    <property type="entry name" value="MFS_trans_sf"/>
</dbReference>
<feature type="transmembrane region" description="Helical" evidence="6">
    <location>
        <begin position="195"/>
        <end position="218"/>
    </location>
</feature>
<name>A0A1L3EWN1_9GAMM</name>
<feature type="transmembrane region" description="Helical" evidence="6">
    <location>
        <begin position="352"/>
        <end position="374"/>
    </location>
</feature>
<keyword evidence="5 6" id="KW-0472">Membrane</keyword>
<feature type="transmembrane region" description="Helical" evidence="6">
    <location>
        <begin position="66"/>
        <end position="89"/>
    </location>
</feature>
<dbReference type="GO" id="GO:0005886">
    <property type="term" value="C:plasma membrane"/>
    <property type="evidence" value="ECO:0007669"/>
    <property type="project" value="UniProtKB-SubCell"/>
</dbReference>
<feature type="transmembrane region" description="Helical" evidence="6">
    <location>
        <begin position="317"/>
        <end position="340"/>
    </location>
</feature>